<evidence type="ECO:0000313" key="2">
    <source>
        <dbReference type="Proteomes" id="UP000249789"/>
    </source>
</evidence>
<dbReference type="Gene3D" id="3.40.50.150">
    <property type="entry name" value="Vaccinia Virus protein VP39"/>
    <property type="match status" value="1"/>
</dbReference>
<dbReference type="PANTHER" id="PTHR43591">
    <property type="entry name" value="METHYLTRANSFERASE"/>
    <property type="match status" value="1"/>
</dbReference>
<keyword evidence="1" id="KW-0808">Transferase</keyword>
<dbReference type="RefSeq" id="XP_040797350.1">
    <property type="nucleotide sequence ID" value="XM_040947103.1"/>
</dbReference>
<name>A0A8G1RHB4_9EURO</name>
<dbReference type="GO" id="GO:0008168">
    <property type="term" value="F:methyltransferase activity"/>
    <property type="evidence" value="ECO:0007669"/>
    <property type="project" value="UniProtKB-KW"/>
</dbReference>
<dbReference type="SUPFAM" id="SSF53335">
    <property type="entry name" value="S-adenosyl-L-methionine-dependent methyltransferases"/>
    <property type="match status" value="1"/>
</dbReference>
<dbReference type="Proteomes" id="UP000249789">
    <property type="component" value="Unassembled WGS sequence"/>
</dbReference>
<protein>
    <submittedName>
        <fullName evidence="1">S-adenosyl-L-methionine-dependent methyltransferase</fullName>
    </submittedName>
</protein>
<dbReference type="GeneID" id="63864436"/>
<accession>A0A8G1RHB4</accession>
<evidence type="ECO:0000313" key="1">
    <source>
        <dbReference type="EMBL" id="RAK73340.1"/>
    </source>
</evidence>
<dbReference type="Pfam" id="PF13489">
    <property type="entry name" value="Methyltransf_23"/>
    <property type="match status" value="1"/>
</dbReference>
<dbReference type="InterPro" id="IPR029063">
    <property type="entry name" value="SAM-dependent_MTases_sf"/>
</dbReference>
<organism evidence="1 2">
    <name type="scientific">Aspergillus fijiensis CBS 313.89</name>
    <dbReference type="NCBI Taxonomy" id="1448319"/>
    <lineage>
        <taxon>Eukaryota</taxon>
        <taxon>Fungi</taxon>
        <taxon>Dikarya</taxon>
        <taxon>Ascomycota</taxon>
        <taxon>Pezizomycotina</taxon>
        <taxon>Eurotiomycetes</taxon>
        <taxon>Eurotiomycetidae</taxon>
        <taxon>Eurotiales</taxon>
        <taxon>Aspergillaceae</taxon>
        <taxon>Aspergillus</taxon>
    </lineage>
</organism>
<keyword evidence="2" id="KW-1185">Reference proteome</keyword>
<dbReference type="OrthoDB" id="506498at2759"/>
<keyword evidence="1" id="KW-0489">Methyltransferase</keyword>
<dbReference type="GO" id="GO:0032259">
    <property type="term" value="P:methylation"/>
    <property type="evidence" value="ECO:0007669"/>
    <property type="project" value="UniProtKB-KW"/>
</dbReference>
<sequence>MASPDSQTEDLDARFLQLITVHDRDFQRYSIEHKIYFQPVDDDEVERLELQHQVFNKAFDDRLIFPPLPSDNPERILDCGHGTGAWAVEVAEQYPQCEVGPHTSPSTLSFANHCVKVIGVDISPQMSPDYAPDNLWFQVDDLNRPFTFPSNHFDLVHSRMQATGIDRARWLSYIWDIKRVLKPGGWVQMVEMYFNVQSDNGSLTEDHALRQWSTKFMQSLNDTKDLRVGTHLRDLMVAAGMEQVDAKMIPLPLSGWSSDPRARDIGAANLECTKQLLSALALYPMTQRLRMPYEEFQRMISRAQEEAGRPGLKAYFPLYVCIGRKPR</sequence>
<dbReference type="EMBL" id="KZ824681">
    <property type="protein sequence ID" value="RAK73340.1"/>
    <property type="molecule type" value="Genomic_DNA"/>
</dbReference>
<gene>
    <name evidence="1" type="ORF">BO72DRAFT_471735</name>
</gene>
<dbReference type="CDD" id="cd02440">
    <property type="entry name" value="AdoMet_MTases"/>
    <property type="match status" value="1"/>
</dbReference>
<dbReference type="VEuPathDB" id="FungiDB:BO72DRAFT_471735"/>
<proteinExistence type="predicted"/>
<dbReference type="PANTHER" id="PTHR43591:SF24">
    <property type="entry name" value="2-METHOXY-6-POLYPRENYL-1,4-BENZOQUINOL METHYLASE, MITOCHONDRIAL"/>
    <property type="match status" value="1"/>
</dbReference>
<reference evidence="1 2" key="1">
    <citation type="submission" date="2018-02" db="EMBL/GenBank/DDBJ databases">
        <title>The genomes of Aspergillus section Nigri reveals drivers in fungal speciation.</title>
        <authorList>
            <consortium name="DOE Joint Genome Institute"/>
            <person name="Vesth T.C."/>
            <person name="Nybo J."/>
            <person name="Theobald S."/>
            <person name="Brandl J."/>
            <person name="Frisvad J.C."/>
            <person name="Nielsen K.F."/>
            <person name="Lyhne E.K."/>
            <person name="Kogle M.E."/>
            <person name="Kuo A."/>
            <person name="Riley R."/>
            <person name="Clum A."/>
            <person name="Nolan M."/>
            <person name="Lipzen A."/>
            <person name="Salamov A."/>
            <person name="Henrissat B."/>
            <person name="Wiebenga A."/>
            <person name="De vries R.P."/>
            <person name="Grigoriev I.V."/>
            <person name="Mortensen U.H."/>
            <person name="Andersen M.R."/>
            <person name="Baker S.E."/>
        </authorList>
    </citation>
    <scope>NUCLEOTIDE SEQUENCE [LARGE SCALE GENOMIC DNA]</scope>
    <source>
        <strain evidence="1 2">CBS 313.89</strain>
    </source>
</reference>
<dbReference type="AlphaFoldDB" id="A0A8G1RHB4"/>